<dbReference type="PANTHER" id="PTHR43464:SF19">
    <property type="entry name" value="UBIQUINONE BIOSYNTHESIS O-METHYLTRANSFERASE, MITOCHONDRIAL"/>
    <property type="match status" value="1"/>
</dbReference>
<evidence type="ECO:0000256" key="3">
    <source>
        <dbReference type="ARBA" id="ARBA00022691"/>
    </source>
</evidence>
<evidence type="ECO:0000256" key="4">
    <source>
        <dbReference type="SAM" id="MobiDB-lite"/>
    </source>
</evidence>
<keyword evidence="1 5" id="KW-0489">Methyltransferase</keyword>
<accession>A0A4R5Y6H4</accession>
<dbReference type="Proteomes" id="UP000294621">
    <property type="component" value="Unassembled WGS sequence"/>
</dbReference>
<dbReference type="SUPFAM" id="SSF53335">
    <property type="entry name" value="S-adenosyl-L-methionine-dependent methyltransferases"/>
    <property type="match status" value="1"/>
</dbReference>
<dbReference type="GO" id="GO:0032259">
    <property type="term" value="P:methylation"/>
    <property type="evidence" value="ECO:0007669"/>
    <property type="project" value="UniProtKB-KW"/>
</dbReference>
<protein>
    <submittedName>
        <fullName evidence="5">Class I SAM-dependent methyltransferase</fullName>
    </submittedName>
</protein>
<evidence type="ECO:0000256" key="2">
    <source>
        <dbReference type="ARBA" id="ARBA00022679"/>
    </source>
</evidence>
<keyword evidence="2 5" id="KW-0808">Transferase</keyword>
<organism evidence="5 6">
    <name type="scientific">Arthrobacter nitrophenolicus</name>
    <dbReference type="NCBI Taxonomy" id="683150"/>
    <lineage>
        <taxon>Bacteria</taxon>
        <taxon>Bacillati</taxon>
        <taxon>Actinomycetota</taxon>
        <taxon>Actinomycetes</taxon>
        <taxon>Micrococcales</taxon>
        <taxon>Micrococcaceae</taxon>
        <taxon>Arthrobacter</taxon>
    </lineage>
</organism>
<evidence type="ECO:0000313" key="5">
    <source>
        <dbReference type="EMBL" id="TDL38722.1"/>
    </source>
</evidence>
<dbReference type="InterPro" id="IPR029063">
    <property type="entry name" value="SAM-dependent_MTases_sf"/>
</dbReference>
<comment type="caution">
    <text evidence="5">The sequence shown here is derived from an EMBL/GenBank/DDBJ whole genome shotgun (WGS) entry which is preliminary data.</text>
</comment>
<evidence type="ECO:0000313" key="6">
    <source>
        <dbReference type="Proteomes" id="UP000294621"/>
    </source>
</evidence>
<dbReference type="GO" id="GO:0008168">
    <property type="term" value="F:methyltransferase activity"/>
    <property type="evidence" value="ECO:0007669"/>
    <property type="project" value="UniProtKB-KW"/>
</dbReference>
<proteinExistence type="predicted"/>
<keyword evidence="3" id="KW-0949">S-adenosyl-L-methionine</keyword>
<name>A0A4R5Y6H4_9MICC</name>
<dbReference type="PANTHER" id="PTHR43464">
    <property type="entry name" value="METHYLTRANSFERASE"/>
    <property type="match status" value="1"/>
</dbReference>
<feature type="compositionally biased region" description="Gly residues" evidence="4">
    <location>
        <begin position="16"/>
        <end position="29"/>
    </location>
</feature>
<dbReference type="AlphaFoldDB" id="A0A4R5Y6H4"/>
<dbReference type="Pfam" id="PF13489">
    <property type="entry name" value="Methyltransf_23"/>
    <property type="match status" value="1"/>
</dbReference>
<feature type="region of interest" description="Disordered" evidence="4">
    <location>
        <begin position="1"/>
        <end position="30"/>
    </location>
</feature>
<evidence type="ECO:0000256" key="1">
    <source>
        <dbReference type="ARBA" id="ARBA00022603"/>
    </source>
</evidence>
<gene>
    <name evidence="5" type="ORF">E2R57_07190</name>
</gene>
<dbReference type="STRING" id="683150.G205_22697"/>
<dbReference type="OrthoDB" id="9786503at2"/>
<dbReference type="Gene3D" id="3.40.50.150">
    <property type="entry name" value="Vaccinia Virus protein VP39"/>
    <property type="match status" value="1"/>
</dbReference>
<reference evidence="5 6" key="1">
    <citation type="submission" date="2019-03" db="EMBL/GenBank/DDBJ databases">
        <title>Genome Sequencing and Assembly of Various Microbes Isolated from Partially Reclaimed Soil and Acid Mine Drainage (AMD) Site.</title>
        <authorList>
            <person name="Steinbock B."/>
            <person name="Bechtold R."/>
            <person name="Sevigny J.L."/>
            <person name="Thomas D."/>
            <person name="Cuthill L.R."/>
            <person name="Aveiro Johannsen E.J."/>
            <person name="Thomas K."/>
            <person name="Ghosh A."/>
        </authorList>
    </citation>
    <scope>NUCLEOTIDE SEQUENCE [LARGE SCALE GENOMIC DNA]</scope>
    <source>
        <strain evidence="5 6">S-A1</strain>
    </source>
</reference>
<dbReference type="EMBL" id="SMZQ01000003">
    <property type="protein sequence ID" value="TDL38722.1"/>
    <property type="molecule type" value="Genomic_DNA"/>
</dbReference>
<sequence length="249" mass="26722">MSEQAAQHHDRHHGGSIPGGGTGGIGSGIRGDDAASIWDERYRTKPQMWSGKPNPQLLREAGGLKPGKALDLGCGEGADAIWLAQQGWTVTAVDVSAVALERAHSHEKAALARESVHAADGAIASRITWQQADLEQWQPEGAFDLVTSQFLHSQELAWQGPLRTAAAAVKPGGTLLVVGHHPDRLPPWGASHHNHRDMFYTGDELVRELGLDGPGWQLEVLTSRERPVTGPDGEHATIADVVLRATRLT</sequence>
<dbReference type="RefSeq" id="WP_133347726.1">
    <property type="nucleotide sequence ID" value="NZ_SMZQ01000003.1"/>
</dbReference>
<dbReference type="CDD" id="cd02440">
    <property type="entry name" value="AdoMet_MTases"/>
    <property type="match status" value="1"/>
</dbReference>